<evidence type="ECO:0000313" key="9">
    <source>
        <dbReference type="EMBL" id="CCA22521.1"/>
    </source>
</evidence>
<accession>F0WMI9</accession>
<comment type="similarity">
    <text evidence="2">Belongs to the threonine synthase family.</text>
</comment>
<dbReference type="InterPro" id="IPR004450">
    <property type="entry name" value="Thr_synthase-like"/>
</dbReference>
<sequence>MVRYKSTRGEVHGLSFEEAVLTGLASDRGLLVPEKDDFPSLPSDAHTLWMDLSYREIAFKVMRLFIDPQEMSNTHLQDIIDQSYMTPTFRELEITPIKQITSQLYVLELFHGPTFAFKDIALQFLGKLFEYFLKRKNEILQKAGEETYTVTVVGATSGDTGSSAIHSVRGKENIRAFIMFPEGRVSAIQERQMTTVLDKNIHNIAVKGTFDDCQSIVKKLFSDSKFKEKYHLGAVNSINWARILAQMVYYVYAYFQLKKQGVDRVTFSVPTGNFGDILAGFYARKLGLPIELIVATNENDILYRFFKDGKYHRFPIIHTNTPSMDICVSSNFERYLFALCDEDANILAHWMHHFEQTGQLTLTGPLLARAQREMKAYAVRESTVCETIAQYHEKQSYLFDPHTAVAVNAAELHLAEIDTGTSGKSAVIVVGTAHYGKFLPTVCGALQVSEEAIEQHPILKSLETMPTSMTVLENSCQAVKEFIEKSSCEETSVQSRVRSVVKRMQRHVVGVAHSSEMSVVPLAIGVVAIGCVIGRKINTVFITNLQLVIQSQSVKEAMHIQSLLIAASKRIRSNRRAIRPLLLQCPNLHCPTTHASFTQEKQLHYHSFSTNSTSKSNQENDQKPAIPGVTSPGEKFVMLYTCKVCETRSAKTLSKHAYFHGVVLVRCPHCENLHLIADRLGWFEEESTDIESILKAKGEHVKIVTTDNIMELTNITAA</sequence>
<name>F0WMI9_9STRA</name>
<dbReference type="AlphaFoldDB" id="F0WMI9"/>
<reference evidence="9" key="2">
    <citation type="submission" date="2011-02" db="EMBL/GenBank/DDBJ databases">
        <authorList>
            <person name="MacLean D."/>
        </authorList>
    </citation>
    <scope>NUCLEOTIDE SEQUENCE</scope>
</reference>
<dbReference type="Gene3D" id="3.90.1380.10">
    <property type="entry name" value="Threonine synthase, N-terminal domain"/>
    <property type="match status" value="1"/>
</dbReference>
<dbReference type="PANTHER" id="PTHR42690:SF1">
    <property type="entry name" value="THREONINE SYNTHASE-LIKE 2"/>
    <property type="match status" value="1"/>
</dbReference>
<evidence type="ECO:0000256" key="7">
    <source>
        <dbReference type="SAM" id="MobiDB-lite"/>
    </source>
</evidence>
<keyword evidence="6" id="KW-0479">Metal-binding</keyword>
<dbReference type="GO" id="GO:0009088">
    <property type="term" value="P:threonine biosynthetic process"/>
    <property type="evidence" value="ECO:0007669"/>
    <property type="project" value="TreeGrafter"/>
</dbReference>
<evidence type="ECO:0000256" key="3">
    <source>
        <dbReference type="ARBA" id="ARBA00022898"/>
    </source>
</evidence>
<proteinExistence type="inferred from homology"/>
<dbReference type="Pfam" id="PF14821">
    <property type="entry name" value="Thr_synth_N"/>
    <property type="match status" value="1"/>
</dbReference>
<keyword evidence="3 5" id="KW-0663">Pyridoxal phosphate</keyword>
<dbReference type="GO" id="GO:0004795">
    <property type="term" value="F:threonine synthase activity"/>
    <property type="evidence" value="ECO:0007669"/>
    <property type="project" value="TreeGrafter"/>
</dbReference>
<dbReference type="FunFam" id="3.40.50.1100:FF:000024">
    <property type="entry name" value="Probable threonine synthase"/>
    <property type="match status" value="1"/>
</dbReference>
<dbReference type="Pfam" id="PF05180">
    <property type="entry name" value="zf-DNL"/>
    <property type="match status" value="1"/>
</dbReference>
<evidence type="ECO:0000259" key="8">
    <source>
        <dbReference type="PROSITE" id="PS51501"/>
    </source>
</evidence>
<keyword evidence="4" id="KW-0456">Lyase</keyword>
<dbReference type="CDD" id="cd01560">
    <property type="entry name" value="Thr-synth_2"/>
    <property type="match status" value="1"/>
</dbReference>
<dbReference type="InterPro" id="IPR037158">
    <property type="entry name" value="Thr_synth_N_sf"/>
</dbReference>
<evidence type="ECO:0000256" key="5">
    <source>
        <dbReference type="PIRSR" id="PIRSR604450-51"/>
    </source>
</evidence>
<evidence type="ECO:0000256" key="1">
    <source>
        <dbReference type="ARBA" id="ARBA00001933"/>
    </source>
</evidence>
<dbReference type="NCBIfam" id="TIGR00260">
    <property type="entry name" value="thrC"/>
    <property type="match status" value="1"/>
</dbReference>
<feature type="compositionally biased region" description="Polar residues" evidence="7">
    <location>
        <begin position="609"/>
        <end position="619"/>
    </location>
</feature>
<feature type="domain" description="DNL-type" evidence="8">
    <location>
        <begin position="631"/>
        <end position="718"/>
    </location>
</feature>
<feature type="modified residue" description="N6-(pyridoxal phosphate)lysine" evidence="5">
    <location>
        <position position="118"/>
    </location>
</feature>
<dbReference type="Pfam" id="PF00291">
    <property type="entry name" value="PALP"/>
    <property type="match status" value="1"/>
</dbReference>
<protein>
    <submittedName>
        <fullName evidence="9">Uncharacterized protein ALNC14_086640</fullName>
    </submittedName>
</protein>
<dbReference type="InterPro" id="IPR036052">
    <property type="entry name" value="TrpB-like_PALP_sf"/>
</dbReference>
<dbReference type="InterPro" id="IPR029144">
    <property type="entry name" value="Thr_synth_N"/>
</dbReference>
<organism evidence="9">
    <name type="scientific">Albugo laibachii Nc14</name>
    <dbReference type="NCBI Taxonomy" id="890382"/>
    <lineage>
        <taxon>Eukaryota</taxon>
        <taxon>Sar</taxon>
        <taxon>Stramenopiles</taxon>
        <taxon>Oomycota</taxon>
        <taxon>Peronosporomycetes</taxon>
        <taxon>Albuginales</taxon>
        <taxon>Albuginaceae</taxon>
        <taxon>Albugo</taxon>
    </lineage>
</organism>
<dbReference type="InterPro" id="IPR007853">
    <property type="entry name" value="Znf_DNL-typ"/>
</dbReference>
<comment type="cofactor">
    <cofactor evidence="1 5">
        <name>pyridoxal 5'-phosphate</name>
        <dbReference type="ChEBI" id="CHEBI:597326"/>
    </cofactor>
</comment>
<evidence type="ECO:0000256" key="4">
    <source>
        <dbReference type="ARBA" id="ARBA00023239"/>
    </source>
</evidence>
<feature type="region of interest" description="Disordered" evidence="7">
    <location>
        <begin position="609"/>
        <end position="629"/>
    </location>
</feature>
<dbReference type="SUPFAM" id="SSF53686">
    <property type="entry name" value="Tryptophan synthase beta subunit-like PLP-dependent enzymes"/>
    <property type="match status" value="1"/>
</dbReference>
<keyword evidence="6" id="KW-0862">Zinc</keyword>
<dbReference type="InterPro" id="IPR001926">
    <property type="entry name" value="TrpB-like_PALP"/>
</dbReference>
<evidence type="ECO:0000256" key="2">
    <source>
        <dbReference type="ARBA" id="ARBA00005517"/>
    </source>
</evidence>
<dbReference type="PANTHER" id="PTHR42690">
    <property type="entry name" value="THREONINE SYNTHASE FAMILY MEMBER"/>
    <property type="match status" value="1"/>
</dbReference>
<gene>
    <name evidence="9" type="ORF">ALNC14_086640</name>
</gene>
<evidence type="ECO:0000256" key="6">
    <source>
        <dbReference type="PROSITE-ProRule" id="PRU00834"/>
    </source>
</evidence>
<dbReference type="Gene3D" id="3.40.50.1100">
    <property type="match status" value="2"/>
</dbReference>
<dbReference type="InterPro" id="IPR051166">
    <property type="entry name" value="Threonine_Synthase"/>
</dbReference>
<dbReference type="GO" id="GO:0008270">
    <property type="term" value="F:zinc ion binding"/>
    <property type="evidence" value="ECO:0007669"/>
    <property type="project" value="UniProtKB-KW"/>
</dbReference>
<dbReference type="PROSITE" id="PS51501">
    <property type="entry name" value="ZF_DNL"/>
    <property type="match status" value="1"/>
</dbReference>
<dbReference type="HOGENOM" id="CLU_015170_1_0_1"/>
<reference evidence="9" key="1">
    <citation type="journal article" date="2011" name="PLoS Biol.">
        <title>Gene gain and loss during evolution of obligate parasitism in the white rust pathogen of Arabidopsis thaliana.</title>
        <authorList>
            <person name="Kemen E."/>
            <person name="Gardiner A."/>
            <person name="Schultz-Larsen T."/>
            <person name="Kemen A.C."/>
            <person name="Balmuth A.L."/>
            <person name="Robert-Seilaniantz A."/>
            <person name="Bailey K."/>
            <person name="Holub E."/>
            <person name="Studholme D.J."/>
            <person name="Maclean D."/>
            <person name="Jones J.D."/>
        </authorList>
    </citation>
    <scope>NUCLEOTIDE SEQUENCE</scope>
</reference>
<keyword evidence="6" id="KW-0863">Zinc-finger</keyword>
<dbReference type="EMBL" id="FR824202">
    <property type="protein sequence ID" value="CCA22521.1"/>
    <property type="molecule type" value="Genomic_DNA"/>
</dbReference>